<protein>
    <submittedName>
        <fullName evidence="3">VanZ family protein</fullName>
    </submittedName>
</protein>
<reference evidence="3 4" key="1">
    <citation type="submission" date="2024-03" db="EMBL/GenBank/DDBJ databases">
        <title>Human intestinal bacterial collection.</title>
        <authorList>
            <person name="Pauvert C."/>
            <person name="Hitch T.C.A."/>
            <person name="Clavel T."/>
        </authorList>
    </citation>
    <scope>NUCLEOTIDE SEQUENCE [LARGE SCALE GENOMIC DNA]</scope>
    <source>
        <strain evidence="3 4">CLA-SR-H028</strain>
    </source>
</reference>
<feature type="transmembrane region" description="Helical" evidence="1">
    <location>
        <begin position="146"/>
        <end position="166"/>
    </location>
</feature>
<sequence>MDQMIFLGYEFLSSFIPFLVMLALFGFLHKKKKLNISKSYYPAIILFALYIMAVYHFTGTGTLYNGLSYQFEVKQDQINFLPFSKDIDVIAYVLNVLLFIPLAFLVPLVWEKMDKFVRMTGVGFSFSLLIEISQLLNNRRTDIDDLILNTLGAAIGFVLYKVFAICTKNRIKLRNVPAIELPICIIVIFAGHFFFSMRWGLRNCFINFELLSNGILSKTADGSSV</sequence>
<feature type="transmembrane region" description="Helical" evidence="1">
    <location>
        <begin position="89"/>
        <end position="109"/>
    </location>
</feature>
<dbReference type="PANTHER" id="PTHR36834">
    <property type="entry name" value="MEMBRANE PROTEIN-RELATED"/>
    <property type="match status" value="1"/>
</dbReference>
<evidence type="ECO:0000259" key="2">
    <source>
        <dbReference type="Pfam" id="PF04892"/>
    </source>
</evidence>
<feature type="domain" description="VanZ-like" evidence="2">
    <location>
        <begin position="47"/>
        <end position="163"/>
    </location>
</feature>
<accession>A0ABV1DHX7</accession>
<dbReference type="InterPro" id="IPR053150">
    <property type="entry name" value="Teicoplanin_resist-assoc"/>
</dbReference>
<keyword evidence="4" id="KW-1185">Reference proteome</keyword>
<feature type="transmembrane region" description="Helical" evidence="1">
    <location>
        <begin position="178"/>
        <end position="201"/>
    </location>
</feature>
<keyword evidence="1" id="KW-1133">Transmembrane helix</keyword>
<evidence type="ECO:0000313" key="4">
    <source>
        <dbReference type="Proteomes" id="UP001457898"/>
    </source>
</evidence>
<dbReference type="RefSeq" id="WP_243128763.1">
    <property type="nucleotide sequence ID" value="NZ_JBBMFP010000002.1"/>
</dbReference>
<proteinExistence type="predicted"/>
<gene>
    <name evidence="3" type="ORF">WMO65_03020</name>
</gene>
<organism evidence="3 4">
    <name type="scientific">Blautia caccae</name>
    <dbReference type="NCBI Taxonomy" id="3133175"/>
    <lineage>
        <taxon>Bacteria</taxon>
        <taxon>Bacillati</taxon>
        <taxon>Bacillota</taxon>
        <taxon>Clostridia</taxon>
        <taxon>Lachnospirales</taxon>
        <taxon>Lachnospiraceae</taxon>
        <taxon>Blautia</taxon>
    </lineage>
</organism>
<dbReference type="Pfam" id="PF04892">
    <property type="entry name" value="VanZ"/>
    <property type="match status" value="1"/>
</dbReference>
<dbReference type="InterPro" id="IPR006976">
    <property type="entry name" value="VanZ-like"/>
</dbReference>
<dbReference type="Proteomes" id="UP001457898">
    <property type="component" value="Unassembled WGS sequence"/>
</dbReference>
<keyword evidence="1" id="KW-0812">Transmembrane</keyword>
<keyword evidence="1" id="KW-0472">Membrane</keyword>
<name>A0ABV1DHX7_9FIRM</name>
<comment type="caution">
    <text evidence="3">The sequence shown here is derived from an EMBL/GenBank/DDBJ whole genome shotgun (WGS) entry which is preliminary data.</text>
</comment>
<feature type="transmembrane region" description="Helical" evidence="1">
    <location>
        <begin position="40"/>
        <end position="58"/>
    </location>
</feature>
<feature type="transmembrane region" description="Helical" evidence="1">
    <location>
        <begin position="6"/>
        <end position="28"/>
    </location>
</feature>
<dbReference type="PANTHER" id="PTHR36834:SF1">
    <property type="entry name" value="INTEGRAL MEMBRANE PROTEIN"/>
    <property type="match status" value="1"/>
</dbReference>
<dbReference type="EMBL" id="JBBMFP010000002">
    <property type="protein sequence ID" value="MEQ2429965.1"/>
    <property type="molecule type" value="Genomic_DNA"/>
</dbReference>
<evidence type="ECO:0000313" key="3">
    <source>
        <dbReference type="EMBL" id="MEQ2429965.1"/>
    </source>
</evidence>
<evidence type="ECO:0000256" key="1">
    <source>
        <dbReference type="SAM" id="Phobius"/>
    </source>
</evidence>
<feature type="transmembrane region" description="Helical" evidence="1">
    <location>
        <begin position="116"/>
        <end position="134"/>
    </location>
</feature>